<dbReference type="Proteomes" id="UP000299084">
    <property type="component" value="Unassembled WGS sequence"/>
</dbReference>
<reference evidence="1 2" key="1">
    <citation type="journal article" date="2019" name="Mol. Ecol. Resour.">
        <title>Improving Illumina assemblies with Hi-C and long reads: an example with the North African dromedary.</title>
        <authorList>
            <person name="Elbers J.P."/>
            <person name="Rogers M.F."/>
            <person name="Perelman P.L."/>
            <person name="Proskuryakova A.A."/>
            <person name="Serdyukova N.A."/>
            <person name="Johnson W.E."/>
            <person name="Horin P."/>
            <person name="Corander J."/>
            <person name="Murphy D."/>
            <person name="Burger P.A."/>
        </authorList>
    </citation>
    <scope>NUCLEOTIDE SEQUENCE [LARGE SCALE GENOMIC DNA]</scope>
    <source>
        <strain evidence="1">Drom800</strain>
        <tissue evidence="1">Blood</tissue>
    </source>
</reference>
<sequence>MKTVMDFLDEPLEHVYPSPGPVEVLATVTESLTGQQTWKSAGISRNASSNVFFKQHDYIIEFFDYATILKPSLNFTATVGSPFELGLVATAFEGV</sequence>
<dbReference type="EMBL" id="JWIN03000008">
    <property type="protein sequence ID" value="KAB1275657.1"/>
    <property type="molecule type" value="Genomic_DNA"/>
</dbReference>
<evidence type="ECO:0000313" key="1">
    <source>
        <dbReference type="EMBL" id="KAB1275657.1"/>
    </source>
</evidence>
<evidence type="ECO:0000313" key="2">
    <source>
        <dbReference type="Proteomes" id="UP000299084"/>
    </source>
</evidence>
<accession>A0A5N4DX68</accession>
<gene>
    <name evidence="1" type="ORF">Cadr_000009920</name>
</gene>
<organism evidence="1 2">
    <name type="scientific">Camelus dromedarius</name>
    <name type="common">Dromedary</name>
    <name type="synonym">Arabian camel</name>
    <dbReference type="NCBI Taxonomy" id="9838"/>
    <lineage>
        <taxon>Eukaryota</taxon>
        <taxon>Metazoa</taxon>
        <taxon>Chordata</taxon>
        <taxon>Craniata</taxon>
        <taxon>Vertebrata</taxon>
        <taxon>Euteleostomi</taxon>
        <taxon>Mammalia</taxon>
        <taxon>Eutheria</taxon>
        <taxon>Laurasiatheria</taxon>
        <taxon>Artiodactyla</taxon>
        <taxon>Tylopoda</taxon>
        <taxon>Camelidae</taxon>
        <taxon>Camelus</taxon>
    </lineage>
</organism>
<comment type="caution">
    <text evidence="1">The sequence shown here is derived from an EMBL/GenBank/DDBJ whole genome shotgun (WGS) entry which is preliminary data.</text>
</comment>
<proteinExistence type="predicted"/>
<keyword evidence="2" id="KW-1185">Reference proteome</keyword>
<protein>
    <submittedName>
        <fullName evidence="1">CD109 antigen</fullName>
    </submittedName>
</protein>
<dbReference type="AlphaFoldDB" id="A0A5N4DX68"/>
<name>A0A5N4DX68_CAMDR</name>